<dbReference type="EMBL" id="HBIO01004305">
    <property type="protein sequence ID" value="CAE0458114.1"/>
    <property type="molecule type" value="Transcribed_RNA"/>
</dbReference>
<accession>A0A7S3PWW3</accession>
<proteinExistence type="predicted"/>
<evidence type="ECO:0000313" key="1">
    <source>
        <dbReference type="EMBL" id="CAE0458114.1"/>
    </source>
</evidence>
<reference evidence="1" key="1">
    <citation type="submission" date="2021-01" db="EMBL/GenBank/DDBJ databases">
        <authorList>
            <person name="Corre E."/>
            <person name="Pelletier E."/>
            <person name="Niang G."/>
            <person name="Scheremetjew M."/>
            <person name="Finn R."/>
            <person name="Kale V."/>
            <person name="Holt S."/>
            <person name="Cochrane G."/>
            <person name="Meng A."/>
            <person name="Brown T."/>
            <person name="Cohen L."/>
        </authorList>
    </citation>
    <scope>NUCLEOTIDE SEQUENCE</scope>
    <source>
        <strain evidence="1">MM31A-1</strain>
    </source>
</reference>
<sequence>MASRISTSLREHSRGLVVASKGTRSIRIRCRTFFASSTDHTTLLANAKVHMITNNGSGDKYGERSYILIPDGTDVDLALKVDKLHLARLKANKNLIYHAKVVQRSLGKPADVCTSLLEAALKDANSQGEQPIALASLTGLTKWVAGGIENISNNDNGGNSSDGGENSSIVIQSLLKDLQSSDEKIFEAVKSIATGIPRPGHSVVGQGTYRDAEEG</sequence>
<protein>
    <submittedName>
        <fullName evidence="1">Uncharacterized protein</fullName>
    </submittedName>
</protein>
<organism evidence="1">
    <name type="scientific">Chaetoceros debilis</name>
    <dbReference type="NCBI Taxonomy" id="122233"/>
    <lineage>
        <taxon>Eukaryota</taxon>
        <taxon>Sar</taxon>
        <taxon>Stramenopiles</taxon>
        <taxon>Ochrophyta</taxon>
        <taxon>Bacillariophyta</taxon>
        <taxon>Coscinodiscophyceae</taxon>
        <taxon>Chaetocerotophycidae</taxon>
        <taxon>Chaetocerotales</taxon>
        <taxon>Chaetocerotaceae</taxon>
        <taxon>Chaetoceros</taxon>
    </lineage>
</organism>
<gene>
    <name evidence="1" type="ORF">CDEB00056_LOCUS2955</name>
</gene>
<dbReference type="AlphaFoldDB" id="A0A7S3PWW3"/>
<name>A0A7S3PWW3_9STRA</name>